<proteinExistence type="predicted"/>
<accession>A0A0S4IRN2</accession>
<gene>
    <name evidence="1" type="ORF">BSAL_62675</name>
</gene>
<reference evidence="2" key="1">
    <citation type="submission" date="2015-09" db="EMBL/GenBank/DDBJ databases">
        <authorList>
            <consortium name="Pathogen Informatics"/>
        </authorList>
    </citation>
    <scope>NUCLEOTIDE SEQUENCE [LARGE SCALE GENOMIC DNA]</scope>
    <source>
        <strain evidence="2">Lake Konstanz</strain>
    </source>
</reference>
<protein>
    <submittedName>
        <fullName evidence="1">Uncharacterized protein</fullName>
    </submittedName>
</protein>
<name>A0A0S4IRN2_BODSA</name>
<evidence type="ECO:0000313" key="1">
    <source>
        <dbReference type="EMBL" id="CUF45865.1"/>
    </source>
</evidence>
<keyword evidence="2" id="KW-1185">Reference proteome</keyword>
<dbReference type="EMBL" id="CYKH01000330">
    <property type="protein sequence ID" value="CUF45865.1"/>
    <property type="molecule type" value="Genomic_DNA"/>
</dbReference>
<sequence length="51" mass="5585">MKLLLLFVQARAGGNNNEKKKVNCAFAATACKDDTCHFAFPLSKVKYSYGA</sequence>
<organism evidence="1 2">
    <name type="scientific">Bodo saltans</name>
    <name type="common">Flagellated protozoan</name>
    <dbReference type="NCBI Taxonomy" id="75058"/>
    <lineage>
        <taxon>Eukaryota</taxon>
        <taxon>Discoba</taxon>
        <taxon>Euglenozoa</taxon>
        <taxon>Kinetoplastea</taxon>
        <taxon>Metakinetoplastina</taxon>
        <taxon>Eubodonida</taxon>
        <taxon>Bodonidae</taxon>
        <taxon>Bodo</taxon>
    </lineage>
</organism>
<dbReference type="Proteomes" id="UP000051952">
    <property type="component" value="Unassembled WGS sequence"/>
</dbReference>
<evidence type="ECO:0000313" key="2">
    <source>
        <dbReference type="Proteomes" id="UP000051952"/>
    </source>
</evidence>
<dbReference type="VEuPathDB" id="TriTrypDB:BSAL_62675"/>
<dbReference type="AlphaFoldDB" id="A0A0S4IRN2"/>